<feature type="domain" description="Tudor" evidence="2">
    <location>
        <begin position="1312"/>
        <end position="1375"/>
    </location>
</feature>
<feature type="domain" description="Tudor" evidence="2">
    <location>
        <begin position="996"/>
        <end position="1055"/>
    </location>
</feature>
<dbReference type="PROSITE" id="PS50304">
    <property type="entry name" value="TUDOR"/>
    <property type="match status" value="5"/>
</dbReference>
<feature type="domain" description="Tudor" evidence="2">
    <location>
        <begin position="235"/>
        <end position="301"/>
    </location>
</feature>
<feature type="domain" description="Tudor" evidence="2">
    <location>
        <begin position="708"/>
        <end position="767"/>
    </location>
</feature>
<feature type="region of interest" description="Disordered" evidence="1">
    <location>
        <begin position="911"/>
        <end position="930"/>
    </location>
</feature>
<feature type="compositionally biased region" description="Acidic residues" evidence="1">
    <location>
        <begin position="914"/>
        <end position="928"/>
    </location>
</feature>
<protein>
    <submittedName>
        <fullName evidence="3">RING finger protein 17</fullName>
    </submittedName>
</protein>
<dbReference type="Pfam" id="PF00567">
    <property type="entry name" value="TUDOR"/>
    <property type="match status" value="5"/>
</dbReference>
<evidence type="ECO:0000256" key="1">
    <source>
        <dbReference type="SAM" id="MobiDB-lite"/>
    </source>
</evidence>
<name>A0A067QWN7_ZOONE</name>
<dbReference type="EMBL" id="KK852865">
    <property type="protein sequence ID" value="KDR14749.1"/>
    <property type="molecule type" value="Genomic_DNA"/>
</dbReference>
<evidence type="ECO:0000313" key="3">
    <source>
        <dbReference type="EMBL" id="KDR14749.1"/>
    </source>
</evidence>
<dbReference type="PANTHER" id="PTHR16442">
    <property type="entry name" value="RING FINGER PROTEIN 17"/>
    <property type="match status" value="1"/>
</dbReference>
<dbReference type="STRING" id="136037.A0A067QWN7"/>
<dbReference type="eggNOG" id="KOG2039">
    <property type="taxonomic scope" value="Eukaryota"/>
</dbReference>
<proteinExistence type="predicted"/>
<evidence type="ECO:0000259" key="2">
    <source>
        <dbReference type="PROSITE" id="PS50304"/>
    </source>
</evidence>
<dbReference type="InParanoid" id="A0A067QWN7"/>
<reference evidence="3 4" key="1">
    <citation type="journal article" date="2014" name="Nat. Commun.">
        <title>Molecular traces of alternative social organization in a termite genome.</title>
        <authorList>
            <person name="Terrapon N."/>
            <person name="Li C."/>
            <person name="Robertson H.M."/>
            <person name="Ji L."/>
            <person name="Meng X."/>
            <person name="Booth W."/>
            <person name="Chen Z."/>
            <person name="Childers C.P."/>
            <person name="Glastad K.M."/>
            <person name="Gokhale K."/>
            <person name="Gowin J."/>
            <person name="Gronenberg W."/>
            <person name="Hermansen R.A."/>
            <person name="Hu H."/>
            <person name="Hunt B.G."/>
            <person name="Huylmans A.K."/>
            <person name="Khalil S.M."/>
            <person name="Mitchell R.D."/>
            <person name="Munoz-Torres M.C."/>
            <person name="Mustard J.A."/>
            <person name="Pan H."/>
            <person name="Reese J.T."/>
            <person name="Scharf M.E."/>
            <person name="Sun F."/>
            <person name="Vogel H."/>
            <person name="Xiao J."/>
            <person name="Yang W."/>
            <person name="Yang Z."/>
            <person name="Yang Z."/>
            <person name="Zhou J."/>
            <person name="Zhu J."/>
            <person name="Brent C.S."/>
            <person name="Elsik C.G."/>
            <person name="Goodisman M.A."/>
            <person name="Liberles D.A."/>
            <person name="Roe R.M."/>
            <person name="Vargo E.L."/>
            <person name="Vilcinskas A."/>
            <person name="Wang J."/>
            <person name="Bornberg-Bauer E."/>
            <person name="Korb J."/>
            <person name="Zhang G."/>
            <person name="Liebig J."/>
        </authorList>
    </citation>
    <scope>NUCLEOTIDE SEQUENCE [LARGE SCALE GENOMIC DNA]</scope>
    <source>
        <tissue evidence="3">Whole organism</tissue>
    </source>
</reference>
<organism evidence="3 4">
    <name type="scientific">Zootermopsis nevadensis</name>
    <name type="common">Dampwood termite</name>
    <dbReference type="NCBI Taxonomy" id="136037"/>
    <lineage>
        <taxon>Eukaryota</taxon>
        <taxon>Metazoa</taxon>
        <taxon>Ecdysozoa</taxon>
        <taxon>Arthropoda</taxon>
        <taxon>Hexapoda</taxon>
        <taxon>Insecta</taxon>
        <taxon>Pterygota</taxon>
        <taxon>Neoptera</taxon>
        <taxon>Polyneoptera</taxon>
        <taxon>Dictyoptera</taxon>
        <taxon>Blattodea</taxon>
        <taxon>Blattoidea</taxon>
        <taxon>Termitoidae</taxon>
        <taxon>Termopsidae</taxon>
        <taxon>Zootermopsis</taxon>
    </lineage>
</organism>
<dbReference type="PANTHER" id="PTHR16442:SF1">
    <property type="entry name" value="RING FINGER PROTEIN 17"/>
    <property type="match status" value="1"/>
</dbReference>
<accession>A0A067QWN7</accession>
<keyword evidence="4" id="KW-1185">Reference proteome</keyword>
<dbReference type="FunCoup" id="A0A067QWN7">
    <property type="interactions" value="2"/>
</dbReference>
<gene>
    <name evidence="3" type="ORF">L798_11504</name>
</gene>
<dbReference type="OMA" id="ARVHYPL"/>
<dbReference type="InterPro" id="IPR035437">
    <property type="entry name" value="SNase_OB-fold_sf"/>
</dbReference>
<dbReference type="FunFam" id="2.30.30.140:FF:000018">
    <property type="entry name" value="Serine/threonine-protein kinase 31"/>
    <property type="match status" value="3"/>
</dbReference>
<dbReference type="InterPro" id="IPR002999">
    <property type="entry name" value="Tudor"/>
</dbReference>
<evidence type="ECO:0000313" key="4">
    <source>
        <dbReference type="Proteomes" id="UP000027135"/>
    </source>
</evidence>
<dbReference type="SMART" id="SM00333">
    <property type="entry name" value="TUDOR"/>
    <property type="match status" value="5"/>
</dbReference>
<dbReference type="GO" id="GO:0005737">
    <property type="term" value="C:cytoplasm"/>
    <property type="evidence" value="ECO:0007669"/>
    <property type="project" value="UniProtKB-ARBA"/>
</dbReference>
<dbReference type="CDD" id="cd20379">
    <property type="entry name" value="Tudor_dTUD-like"/>
    <property type="match status" value="1"/>
</dbReference>
<sequence>MYLHGSLQLLEQKLMDRLMRAKTENSNRLELLVDELDSNIKHVREVLQEAAAARDPSNLDKVEVLEITERLLAVQQLPSHLVTTDGTSADISVRFTVDESFLAEIDNHCQLEINVDTSYCIVKSKDLPEDFVVEPVYEDSENDAAMSVSSCTSEATSYVEQADPDQKCHTASSISSTDARFSGNIIKGSSDIVTVCHLRDPSSFYVHRAGDAATLANLCKQLSKHAHTFNTPPESVLKNGLYIVQYQVDGKWYRARVQDKRPSSPENTTDDLLEILYIDYGNTEVVPCTKLRCIPPRFAHTPAMALHCSLFDLAPSNDKWSQEAVRTFAVMVNGHRVKMVVMEHSANTYQVDLCQVPGDAQDSDVPVSVRDALVFLEYAHFKAETKQTVTLAQRTSNYFQKDHFKMGEVMDVVVSHVESPHNFYVQRLGEHAQYLTSVMKDMNREYAKAGNKGLVYTPYVGMTCAAQYSVDKNWYRAKIIDLPGNKMLEVFYVDYGNQEVVPWNQIRKLHTRFLRIAAQAVHCSLSDVVPNQEHWVPGVREHIIKVTAKKVLRLYVDEVQRHQLKVTLYESLSDVDLCVNALLVRDGFATSVGVSSSLVEYHKLDGLTLPPLPCNSKQMQPKFTKNKPIANVKAQHVDGGARDVSVSEQNGADKSETVEDPFRLEVKVLSCLSPSCIYVTLASQEEQIKNLMCELQEYYETCRSHVDKWEVNNKCSAFSARYKQWYRAIIVELLPNEQAKVFLKDFAEVEVVPLVNLQLLEPQFLGIRDGAIKCHLAGIYAAGDKREWPCLACEFLAEQIAKYSNIYITKKGDIENFSLPVDLWVKWVKQGGPLEPTQEEWLTLNKKLAEQGLAIPIRRESEVESIPSLHVLKELDEQSQRANEKIVAHSLQPSVKMDCGQNDEVPPCVSCDDSFSDAEDGTGDEQEEQPLSLAQSDWLPPVPVTKKEFIAAPTYVDDDCFIYLYDMEKSADTLTVIGNALHSRFKNSQPKPHDQYWFPGQLCIVQYHSDKKWYRGKVVGVNENRTVKVMFVDYGNTEECKASEMRKNVYMGHIPVQCYKCKLEGIKPASEDGKWPVSTLDFIHVTIVEKQCHVTVKQEPRIGQPLLISLIGPGGINITELLVSMQFAIYTSPPEIYVKPDSETGTLDEETSVIIEDEEETEDHVEDEEAEVIIEDEQETENIVFGEEEIQDEVEYEETEVSNGEAGNNERNISDMKSPELDVSVQWNDLIDQEEGKQVPKKSTGKDLCYKHLKLPDSDSIAVEVTAILSATEMIIHPCKVKGSELLKMKEEFERLSENLQEHAQSQPLVSKPYIGQPCCARYTADDQWYRAVVLAVEFKGTEQKFLKIQFVDYGNVEYQPIDKVHVLKPEWTAVPVQGLRCQMWHIQTPHDCDPEVLFPKLMEFLFDPPLLARIKTRQPSLEVELFTIDGSALILQPLVDAGLLIAEEEKKCAL</sequence>
<dbReference type="SUPFAM" id="SSF63748">
    <property type="entry name" value="Tudor/PWWP/MBT"/>
    <property type="match status" value="5"/>
</dbReference>
<dbReference type="Gene3D" id="2.30.30.140">
    <property type="match status" value="5"/>
</dbReference>
<feature type="domain" description="Tudor" evidence="2">
    <location>
        <begin position="457"/>
        <end position="516"/>
    </location>
</feature>
<dbReference type="Gene3D" id="2.40.50.90">
    <property type="match status" value="5"/>
</dbReference>
<dbReference type="Proteomes" id="UP000027135">
    <property type="component" value="Unassembled WGS sequence"/>
</dbReference>